<dbReference type="Proteomes" id="UP001186974">
    <property type="component" value="Unassembled WGS sequence"/>
</dbReference>
<evidence type="ECO:0000313" key="1">
    <source>
        <dbReference type="EMBL" id="KAK3081308.1"/>
    </source>
</evidence>
<organism evidence="1 2">
    <name type="scientific">Coniosporium uncinatum</name>
    <dbReference type="NCBI Taxonomy" id="93489"/>
    <lineage>
        <taxon>Eukaryota</taxon>
        <taxon>Fungi</taxon>
        <taxon>Dikarya</taxon>
        <taxon>Ascomycota</taxon>
        <taxon>Pezizomycotina</taxon>
        <taxon>Dothideomycetes</taxon>
        <taxon>Dothideomycetes incertae sedis</taxon>
        <taxon>Coniosporium</taxon>
    </lineage>
</organism>
<comment type="caution">
    <text evidence="1">The sequence shown here is derived from an EMBL/GenBank/DDBJ whole genome shotgun (WGS) entry which is preliminary data.</text>
</comment>
<accession>A0ACC3DXI0</accession>
<name>A0ACC3DXI0_9PEZI</name>
<proteinExistence type="predicted"/>
<dbReference type="EMBL" id="JAWDJW010000209">
    <property type="protein sequence ID" value="KAK3081308.1"/>
    <property type="molecule type" value="Genomic_DNA"/>
</dbReference>
<reference evidence="1" key="1">
    <citation type="submission" date="2024-09" db="EMBL/GenBank/DDBJ databases">
        <title>Black Yeasts Isolated from many extreme environments.</title>
        <authorList>
            <person name="Coleine C."/>
            <person name="Stajich J.E."/>
            <person name="Selbmann L."/>
        </authorList>
    </citation>
    <scope>NUCLEOTIDE SEQUENCE</scope>
    <source>
        <strain evidence="1">CCFEE 5737</strain>
    </source>
</reference>
<keyword evidence="2" id="KW-1185">Reference proteome</keyword>
<protein>
    <submittedName>
        <fullName evidence="1">Uncharacterized protein</fullName>
    </submittedName>
</protein>
<evidence type="ECO:0000313" key="2">
    <source>
        <dbReference type="Proteomes" id="UP001186974"/>
    </source>
</evidence>
<gene>
    <name evidence="1" type="ORF">LTS18_008128</name>
</gene>
<sequence>MSLPIRTLRRVLALPPSLRLRTYATSPPNARLNTETDYKTTPILHHTSSSALSNPELPASVRTSQTHRQNFFQAINSALHHALSSDDRVLLFGEDVAFGGVFRCSMNLATNFGSERVFNTPLSEQGIVGFAIGCAAQGMKPVAEIQFADYVYPAFDQLVNEAAKMRYRVGSTGMHAGGLVVRMPCGGVGHGALYHSQSPESLFSHVPGLRVVMPRSPAQAKGLLLAAIECKDPVVFMEPKALYRAAVEQVPVPAYTLPLSKAEVLKEGKDVTVVSYGTPLYTCSKAIRKAEEDFRISCELIDLRTIYPWDRSTILESVRKTGRAVVVHESMVNAGVGAEVAATIQEGCFLRLEAPVQRVAGWSTHMGLIFERFNIPDVARKERYSQW</sequence>